<gene>
    <name evidence="10" type="ORF">AQS8620_01669</name>
</gene>
<keyword evidence="7 8" id="KW-0472">Membrane</keyword>
<evidence type="ECO:0000256" key="3">
    <source>
        <dbReference type="ARBA" id="ARBA00022448"/>
    </source>
</evidence>
<feature type="transmembrane region" description="Helical" evidence="8">
    <location>
        <begin position="133"/>
        <end position="155"/>
    </location>
</feature>
<keyword evidence="11" id="KW-1185">Reference proteome</keyword>
<evidence type="ECO:0000256" key="2">
    <source>
        <dbReference type="ARBA" id="ARBA00007362"/>
    </source>
</evidence>
<dbReference type="Pfam" id="PF00892">
    <property type="entry name" value="EamA"/>
    <property type="match status" value="1"/>
</dbReference>
<protein>
    <submittedName>
        <fullName evidence="10">EamA-like transporter family protein</fullName>
    </submittedName>
</protein>
<dbReference type="InterPro" id="IPR037185">
    <property type="entry name" value="EmrE-like"/>
</dbReference>
<feature type="transmembrane region" description="Helical" evidence="8">
    <location>
        <begin position="285"/>
        <end position="303"/>
    </location>
</feature>
<evidence type="ECO:0000313" key="11">
    <source>
        <dbReference type="Proteomes" id="UP000193862"/>
    </source>
</evidence>
<evidence type="ECO:0000259" key="9">
    <source>
        <dbReference type="Pfam" id="PF00892"/>
    </source>
</evidence>
<feature type="transmembrane region" description="Helical" evidence="8">
    <location>
        <begin position="162"/>
        <end position="179"/>
    </location>
</feature>
<keyword evidence="5 8" id="KW-0812">Transmembrane</keyword>
<feature type="transmembrane region" description="Helical" evidence="8">
    <location>
        <begin position="254"/>
        <end position="273"/>
    </location>
</feature>
<feature type="transmembrane region" description="Helical" evidence="8">
    <location>
        <begin position="106"/>
        <end position="127"/>
    </location>
</feature>
<evidence type="ECO:0000256" key="4">
    <source>
        <dbReference type="ARBA" id="ARBA00022475"/>
    </source>
</evidence>
<comment type="similarity">
    <text evidence="2">Belongs to the EamA transporter family.</text>
</comment>
<evidence type="ECO:0000256" key="8">
    <source>
        <dbReference type="SAM" id="Phobius"/>
    </source>
</evidence>
<dbReference type="NCBIfam" id="TIGR00688">
    <property type="entry name" value="rarD"/>
    <property type="match status" value="1"/>
</dbReference>
<feature type="transmembrane region" description="Helical" evidence="8">
    <location>
        <begin position="75"/>
        <end position="94"/>
    </location>
</feature>
<keyword evidence="3" id="KW-0813">Transport</keyword>
<keyword evidence="6 8" id="KW-1133">Transmembrane helix</keyword>
<evidence type="ECO:0000256" key="5">
    <source>
        <dbReference type="ARBA" id="ARBA00022692"/>
    </source>
</evidence>
<comment type="subcellular location">
    <subcellularLocation>
        <location evidence="1">Cell membrane</location>
        <topology evidence="1">Multi-pass membrane protein</topology>
    </subcellularLocation>
</comment>
<feature type="transmembrane region" description="Helical" evidence="8">
    <location>
        <begin position="309"/>
        <end position="329"/>
    </location>
</feature>
<feature type="transmembrane region" description="Helical" evidence="8">
    <location>
        <begin position="213"/>
        <end position="234"/>
    </location>
</feature>
<dbReference type="AlphaFoldDB" id="A0A1Y5SJA6"/>
<name>A0A1Y5SJA6_9RHOB</name>
<evidence type="ECO:0000256" key="6">
    <source>
        <dbReference type="ARBA" id="ARBA00022989"/>
    </source>
</evidence>
<reference evidence="10 11" key="1">
    <citation type="submission" date="2017-03" db="EMBL/GenBank/DDBJ databases">
        <authorList>
            <person name="Afonso C.L."/>
            <person name="Miller P.J."/>
            <person name="Scott M.A."/>
            <person name="Spackman E."/>
            <person name="Goraichik I."/>
            <person name="Dimitrov K.M."/>
            <person name="Suarez D.L."/>
            <person name="Swayne D.E."/>
        </authorList>
    </citation>
    <scope>NUCLEOTIDE SEQUENCE [LARGE SCALE GENOMIC DNA]</scope>
    <source>
        <strain evidence="10 11">CECT 8620</strain>
    </source>
</reference>
<dbReference type="SUPFAM" id="SSF103481">
    <property type="entry name" value="Multidrug resistance efflux transporter EmrE"/>
    <property type="match status" value="1"/>
</dbReference>
<organism evidence="10 11">
    <name type="scientific">Aquimixticola soesokkakensis</name>
    <dbReference type="NCBI Taxonomy" id="1519096"/>
    <lineage>
        <taxon>Bacteria</taxon>
        <taxon>Pseudomonadati</taxon>
        <taxon>Pseudomonadota</taxon>
        <taxon>Alphaproteobacteria</taxon>
        <taxon>Rhodobacterales</taxon>
        <taxon>Paracoccaceae</taxon>
        <taxon>Aquimixticola</taxon>
    </lineage>
</organism>
<feature type="transmembrane region" description="Helical" evidence="8">
    <location>
        <begin position="45"/>
        <end position="63"/>
    </location>
</feature>
<dbReference type="InterPro" id="IPR000620">
    <property type="entry name" value="EamA_dom"/>
</dbReference>
<dbReference type="Proteomes" id="UP000193862">
    <property type="component" value="Unassembled WGS sequence"/>
</dbReference>
<evidence type="ECO:0000256" key="1">
    <source>
        <dbReference type="ARBA" id="ARBA00004651"/>
    </source>
</evidence>
<proteinExistence type="inferred from homology"/>
<dbReference type="GO" id="GO:0005886">
    <property type="term" value="C:plasma membrane"/>
    <property type="evidence" value="ECO:0007669"/>
    <property type="project" value="UniProtKB-SubCell"/>
</dbReference>
<evidence type="ECO:0000313" key="10">
    <source>
        <dbReference type="EMBL" id="SLN42155.1"/>
    </source>
</evidence>
<dbReference type="InterPro" id="IPR004626">
    <property type="entry name" value="RarD"/>
</dbReference>
<dbReference type="EMBL" id="FWFS01000005">
    <property type="protein sequence ID" value="SLN42155.1"/>
    <property type="molecule type" value="Genomic_DNA"/>
</dbReference>
<sequence>MVARAAPLPLRGGDSACSAAQSGVFSWAISTNLAHPMTLSDPQKGALALFGTYTAWGLLPLYYRHFADMPPVEMLAHRTLWTFVLFAAFMAMKGRLKELPLLFRAQFFKVLAAGVFIATNWFLYIGAVGAGKTIAASLGYYIFPLVSVLMGLVIFRERLHGMQIIAICLVAIAVGILTLGFGAPPYLSLGMAFSFAAYGAVKKTMTAGPILSVTGEVALLAPFALIWLVGAQLYGWGADATHPAGRFGSSLGDSLLIVLSGVFTGVPLLWFAYGAKRLTLVATGLGQYYNSSLQLAVAVFLFAEPFTRWHAIALPIIWFALALFMVQVWRDERAKSRALDMPLV</sequence>
<feature type="domain" description="EamA" evidence="9">
    <location>
        <begin position="44"/>
        <end position="178"/>
    </location>
</feature>
<evidence type="ECO:0000256" key="7">
    <source>
        <dbReference type="ARBA" id="ARBA00023136"/>
    </source>
</evidence>
<keyword evidence="4" id="KW-1003">Cell membrane</keyword>
<accession>A0A1Y5SJA6</accession>